<protein>
    <recommendedName>
        <fullName evidence="3">DUF2007 domain-containing protein</fullName>
    </recommendedName>
</protein>
<reference evidence="2" key="1">
    <citation type="journal article" date="2023" name="Mar. Drugs">
        <title>Gemmata algarum, a Novel Planctomycete Isolated from an Algal Mat, Displays Antimicrobial Activity.</title>
        <authorList>
            <person name="Kumar G."/>
            <person name="Kallscheuer N."/>
            <person name="Kashif M."/>
            <person name="Ahamad S."/>
            <person name="Jagadeeshwari U."/>
            <person name="Pannikurungottu S."/>
            <person name="Haufschild T."/>
            <person name="Kabuu M."/>
            <person name="Sasikala C."/>
            <person name="Jogler C."/>
            <person name="Ramana C."/>
        </authorList>
    </citation>
    <scope>NUCLEOTIDE SEQUENCE [LARGE SCALE GENOMIC DNA]</scope>
    <source>
        <strain evidence="2">JC673</strain>
    </source>
</reference>
<dbReference type="Proteomes" id="UP001272242">
    <property type="component" value="Unassembled WGS sequence"/>
</dbReference>
<accession>A0ABU5EWG2</accession>
<proteinExistence type="predicted"/>
<comment type="caution">
    <text evidence="1">The sequence shown here is derived from an EMBL/GenBank/DDBJ whole genome shotgun (WGS) entry which is preliminary data.</text>
</comment>
<sequence length="153" mass="15912">MAGTDPDDPVVFTAESPQIAEAVVKLLAANDVAAEIATGGPKTTSDPLTGAASLAETNEYPVVVTDPAKRKAALDLLATAQTAAAVNAVRERRENRTGTVSATCEDCGKSSEWPARAQGTTEVCPHCGGYMDILDPDDDWSGMDFGTAEPEDK</sequence>
<keyword evidence="2" id="KW-1185">Reference proteome</keyword>
<dbReference type="RefSeq" id="WP_261187337.1">
    <property type="nucleotide sequence ID" value="NZ_JAXBLV010000111.1"/>
</dbReference>
<organism evidence="1 2">
    <name type="scientific">Gemmata algarum</name>
    <dbReference type="NCBI Taxonomy" id="2975278"/>
    <lineage>
        <taxon>Bacteria</taxon>
        <taxon>Pseudomonadati</taxon>
        <taxon>Planctomycetota</taxon>
        <taxon>Planctomycetia</taxon>
        <taxon>Gemmatales</taxon>
        <taxon>Gemmataceae</taxon>
        <taxon>Gemmata</taxon>
    </lineage>
</organism>
<evidence type="ECO:0008006" key="3">
    <source>
        <dbReference type="Google" id="ProtNLM"/>
    </source>
</evidence>
<evidence type="ECO:0000313" key="1">
    <source>
        <dbReference type="EMBL" id="MDY3559584.1"/>
    </source>
</evidence>
<dbReference type="EMBL" id="JAXBLV010000111">
    <property type="protein sequence ID" value="MDY3559584.1"/>
    <property type="molecule type" value="Genomic_DNA"/>
</dbReference>
<name>A0ABU5EWG2_9BACT</name>
<gene>
    <name evidence="1" type="ORF">R5W23_000578</name>
</gene>
<evidence type="ECO:0000313" key="2">
    <source>
        <dbReference type="Proteomes" id="UP001272242"/>
    </source>
</evidence>